<keyword evidence="2" id="KW-1185">Reference proteome</keyword>
<dbReference type="Proteomes" id="UP000091926">
    <property type="component" value="Chromosome"/>
</dbReference>
<protein>
    <submittedName>
        <fullName evidence="1">Uncharacterized protein</fullName>
    </submittedName>
</protein>
<proteinExistence type="predicted"/>
<accession>A0A193G836</accession>
<dbReference type="KEGG" id="bfz:BAU07_01615"/>
<dbReference type="EMBL" id="CP016172">
    <property type="protein sequence ID" value="ANN75990.1"/>
    <property type="molecule type" value="Genomic_DNA"/>
</dbReference>
<organism evidence="1 2">
    <name type="scientific">Bordetella flabilis</name>
    <dbReference type="NCBI Taxonomy" id="463014"/>
    <lineage>
        <taxon>Bacteria</taxon>
        <taxon>Pseudomonadati</taxon>
        <taxon>Pseudomonadota</taxon>
        <taxon>Betaproteobacteria</taxon>
        <taxon>Burkholderiales</taxon>
        <taxon>Alcaligenaceae</taxon>
        <taxon>Bordetella</taxon>
    </lineage>
</organism>
<sequence length="71" mass="7879">MERSRWLVRQAAAADEIVESLLLVAIAEAGDYGERPETLSILVCENGHALDCCMIMRRRHARGARVMGGRP</sequence>
<gene>
    <name evidence="1" type="ORF">BAU07_01615</name>
</gene>
<evidence type="ECO:0000313" key="1">
    <source>
        <dbReference type="EMBL" id="ANN75990.1"/>
    </source>
</evidence>
<evidence type="ECO:0000313" key="2">
    <source>
        <dbReference type="Proteomes" id="UP000091926"/>
    </source>
</evidence>
<dbReference type="AlphaFoldDB" id="A0A193G836"/>
<reference evidence="1 2" key="1">
    <citation type="submission" date="2016-06" db="EMBL/GenBank/DDBJ databases">
        <title>Complete genome sequences of Bordetella bronchialis and Bordetella flabilis.</title>
        <authorList>
            <person name="LiPuma J.J."/>
            <person name="Spilker T."/>
        </authorList>
    </citation>
    <scope>NUCLEOTIDE SEQUENCE [LARGE SCALE GENOMIC DNA]</scope>
    <source>
        <strain evidence="1 2">AU10664</strain>
    </source>
</reference>
<name>A0A193G836_9BORD</name>